<feature type="non-terminal residue" evidence="1">
    <location>
        <position position="224"/>
    </location>
</feature>
<comment type="caution">
    <text evidence="1">The sequence shown here is derived from an EMBL/GenBank/DDBJ whole genome shotgun (WGS) entry which is preliminary data.</text>
</comment>
<accession>A0A3L5TSM5</accession>
<feature type="non-terminal residue" evidence="1">
    <location>
        <position position="1"/>
    </location>
</feature>
<reference evidence="1 2" key="1">
    <citation type="journal article" date="2016" name="PLoS ONE">
        <title>A First Insight into the Genome of the Filter-Feeder Mussel Mytilus galloprovincialis.</title>
        <authorList>
            <person name="Murgarella M."/>
            <person name="Puiu D."/>
            <person name="Novoa B."/>
            <person name="Figueras A."/>
            <person name="Posada D."/>
            <person name="Canchaya C."/>
        </authorList>
    </citation>
    <scope>NUCLEOTIDE SEQUENCE [LARGE SCALE GENOMIC DNA]</scope>
    <source>
        <tissue evidence="1">Muscle</tissue>
    </source>
</reference>
<dbReference type="InterPro" id="IPR036179">
    <property type="entry name" value="Ig-like_dom_sf"/>
</dbReference>
<proteinExistence type="predicted"/>
<protein>
    <recommendedName>
        <fullName evidence="3">Ig-like domain-containing protein</fullName>
    </recommendedName>
</protein>
<dbReference type="AlphaFoldDB" id="A0A3L5TSM5"/>
<sequence>LELCFICFVPYQHRNQIQTVPIVLGEDVNIKCIVSAGACHINQTRQWTGGKGYKLLALNGHTTDDSKYEMKIHKSGLSFDLTVKNFSADDAFSEYTCLCGKEQFRKMLILDKTANIRMPSYDDIVDNSYVKDTKLYLNVTLMNVHPLPNCSLQHNDQTRILKTSYFEKGLHTYDIIRYNETISLINLCSITWFVNCMVGEKSFQTNHKTDGCGDNSDRVNNIDQ</sequence>
<keyword evidence="2" id="KW-1185">Reference proteome</keyword>
<dbReference type="SUPFAM" id="SSF48726">
    <property type="entry name" value="Immunoglobulin"/>
    <property type="match status" value="1"/>
</dbReference>
<gene>
    <name evidence="1" type="ORF">AM593_00552</name>
</gene>
<dbReference type="InterPro" id="IPR013783">
    <property type="entry name" value="Ig-like_fold"/>
</dbReference>
<organism evidence="1 2">
    <name type="scientific">Mytilus galloprovincialis</name>
    <name type="common">Mediterranean mussel</name>
    <dbReference type="NCBI Taxonomy" id="29158"/>
    <lineage>
        <taxon>Eukaryota</taxon>
        <taxon>Metazoa</taxon>
        <taxon>Spiralia</taxon>
        <taxon>Lophotrochozoa</taxon>
        <taxon>Mollusca</taxon>
        <taxon>Bivalvia</taxon>
        <taxon>Autobranchia</taxon>
        <taxon>Pteriomorphia</taxon>
        <taxon>Mytilida</taxon>
        <taxon>Mytiloidea</taxon>
        <taxon>Mytilidae</taxon>
        <taxon>Mytilinae</taxon>
        <taxon>Mytilus</taxon>
    </lineage>
</organism>
<dbReference type="Gene3D" id="2.60.40.10">
    <property type="entry name" value="Immunoglobulins"/>
    <property type="match status" value="1"/>
</dbReference>
<dbReference type="Proteomes" id="UP000266721">
    <property type="component" value="Unassembled WGS sequence"/>
</dbReference>
<evidence type="ECO:0000313" key="1">
    <source>
        <dbReference type="EMBL" id="OPL32923.1"/>
    </source>
</evidence>
<evidence type="ECO:0008006" key="3">
    <source>
        <dbReference type="Google" id="ProtNLM"/>
    </source>
</evidence>
<dbReference type="EMBL" id="KV585951">
    <property type="protein sequence ID" value="OPL32923.1"/>
    <property type="molecule type" value="Genomic_DNA"/>
</dbReference>
<evidence type="ECO:0000313" key="2">
    <source>
        <dbReference type="Proteomes" id="UP000266721"/>
    </source>
</evidence>
<dbReference type="SMR" id="A0A3L5TSM5"/>
<name>A0A3L5TSM5_MYTGA</name>